<evidence type="ECO:0000313" key="5">
    <source>
        <dbReference type="Proteomes" id="UP000019373"/>
    </source>
</evidence>
<dbReference type="GeneID" id="19240425"/>
<keyword evidence="5" id="KW-1185">Reference proteome</keyword>
<evidence type="ECO:0000313" key="4">
    <source>
        <dbReference type="EMBL" id="ERF69931.1"/>
    </source>
</evidence>
<dbReference type="AlphaFoldDB" id="U1GDY4"/>
<dbReference type="FunFam" id="3.30.70.100:FF:000037">
    <property type="entry name" value="NIPSNAP family protein"/>
    <property type="match status" value="1"/>
</dbReference>
<evidence type="ECO:0000256" key="2">
    <source>
        <dbReference type="SAM" id="MobiDB-lite"/>
    </source>
</evidence>
<dbReference type="PANTHER" id="PTHR21017">
    <property type="entry name" value="NIPSNAP-RELATED"/>
    <property type="match status" value="1"/>
</dbReference>
<dbReference type="Gene3D" id="3.30.70.100">
    <property type="match status" value="2"/>
</dbReference>
<dbReference type="PANTHER" id="PTHR21017:SF17">
    <property type="entry name" value="PROTEIN NIPSNAP"/>
    <property type="match status" value="1"/>
</dbReference>
<feature type="domain" description="NIPSNAP" evidence="3">
    <location>
        <begin position="180"/>
        <end position="273"/>
    </location>
</feature>
<dbReference type="Pfam" id="PF07978">
    <property type="entry name" value="NIPSNAP"/>
    <property type="match status" value="2"/>
</dbReference>
<dbReference type="InterPro" id="IPR011008">
    <property type="entry name" value="Dimeric_a/b-barrel"/>
</dbReference>
<evidence type="ECO:0000259" key="3">
    <source>
        <dbReference type="Pfam" id="PF07978"/>
    </source>
</evidence>
<feature type="compositionally biased region" description="Low complexity" evidence="2">
    <location>
        <begin position="20"/>
        <end position="29"/>
    </location>
</feature>
<accession>U1GDY4</accession>
<dbReference type="Proteomes" id="UP000019373">
    <property type="component" value="Unassembled WGS sequence"/>
</dbReference>
<organism evidence="4 5">
    <name type="scientific">Endocarpon pusillum (strain Z07020 / HMAS-L-300199)</name>
    <name type="common">Lichen-forming fungus</name>
    <dbReference type="NCBI Taxonomy" id="1263415"/>
    <lineage>
        <taxon>Eukaryota</taxon>
        <taxon>Fungi</taxon>
        <taxon>Dikarya</taxon>
        <taxon>Ascomycota</taxon>
        <taxon>Pezizomycotina</taxon>
        <taxon>Eurotiomycetes</taxon>
        <taxon>Chaetothyriomycetidae</taxon>
        <taxon>Verrucariales</taxon>
        <taxon>Verrucariaceae</taxon>
        <taxon>Endocarpon</taxon>
    </lineage>
</organism>
<protein>
    <recommendedName>
        <fullName evidence="3">NIPSNAP domain-containing protein</fullName>
    </recommendedName>
</protein>
<dbReference type="SUPFAM" id="SSF54909">
    <property type="entry name" value="Dimeric alpha+beta barrel"/>
    <property type="match status" value="2"/>
</dbReference>
<dbReference type="InterPro" id="IPR051557">
    <property type="entry name" value="NipSnap_domain"/>
</dbReference>
<feature type="region of interest" description="Disordered" evidence="2">
    <location>
        <begin position="59"/>
        <end position="99"/>
    </location>
</feature>
<evidence type="ECO:0000256" key="1">
    <source>
        <dbReference type="ARBA" id="ARBA00005291"/>
    </source>
</evidence>
<feature type="compositionally biased region" description="Polar residues" evidence="2">
    <location>
        <begin position="88"/>
        <end position="99"/>
    </location>
</feature>
<dbReference type="HOGENOM" id="CLU_053393_0_0_1"/>
<dbReference type="eggNOG" id="KOG2883">
    <property type="taxonomic scope" value="Eukaryota"/>
</dbReference>
<feature type="domain" description="NIPSNAP" evidence="3">
    <location>
        <begin position="286"/>
        <end position="383"/>
    </location>
</feature>
<dbReference type="OMA" id="REKSWSV"/>
<dbReference type="InterPro" id="IPR012577">
    <property type="entry name" value="NIPSNAP"/>
</dbReference>
<gene>
    <name evidence="4" type="ORF">EPUS_05475</name>
</gene>
<proteinExistence type="inferred from homology"/>
<comment type="similarity">
    <text evidence="1">Belongs to the NipSnap family.</text>
</comment>
<dbReference type="OrthoDB" id="10262843at2759"/>
<dbReference type="GO" id="GO:0000423">
    <property type="term" value="P:mitophagy"/>
    <property type="evidence" value="ECO:0007669"/>
    <property type="project" value="UniProtKB-ARBA"/>
</dbReference>
<dbReference type="EMBL" id="KE721373">
    <property type="protein sequence ID" value="ERF69931.1"/>
    <property type="molecule type" value="Genomic_DNA"/>
</dbReference>
<name>U1GDY4_ENDPU</name>
<dbReference type="GO" id="GO:0005739">
    <property type="term" value="C:mitochondrion"/>
    <property type="evidence" value="ECO:0007669"/>
    <property type="project" value="TreeGrafter"/>
</dbReference>
<dbReference type="RefSeq" id="XP_007804431.1">
    <property type="nucleotide sequence ID" value="XM_007806240.1"/>
</dbReference>
<reference evidence="5" key="1">
    <citation type="journal article" date="2014" name="BMC Genomics">
        <title>Genome characteristics reveal the impact of lichenization on lichen-forming fungus Endocarpon pusillum Hedwig (Verrucariales, Ascomycota).</title>
        <authorList>
            <person name="Wang Y.-Y."/>
            <person name="Liu B."/>
            <person name="Zhang X.-Y."/>
            <person name="Zhou Q.-M."/>
            <person name="Zhang T."/>
            <person name="Li H."/>
            <person name="Yu Y.-F."/>
            <person name="Zhang X.-L."/>
            <person name="Hao X.-Y."/>
            <person name="Wang M."/>
            <person name="Wang L."/>
            <person name="Wei J.-C."/>
        </authorList>
    </citation>
    <scope>NUCLEOTIDE SEQUENCE [LARGE SCALE GENOMIC DNA]</scope>
    <source>
        <strain evidence="5">Z07020 / HMAS-L-300199</strain>
    </source>
</reference>
<sequence length="385" mass="43293">MLVRRLVPTSSVSSSSLLLRSFTSSSTVREPPRSPSLGDVTPDGADTFNARQKEFRENLQAAKKAKEQADSQSLATPEFPSTAHKTAPTANPGGNASSTSVLDAAAQLDPAALGSLSTHRILGEARKAEQDAASSKKKGGAFSNLIYGTVEGQQMDKEMERSFSQVLARGKYVHSIVFHEVKPDKVDEYVELVGGWYPRMASMPENKVNLVGSWRSEVGDCDTFVHIWEYQRYTGYHESLHNISRHPEFPAFDKRLKTLITAKKVSLMQEFSFWPTTPPRRLGGLFELRSYTLHPGNLLEWETHWRRGLKARREVMEGVGAWFCQIGDLNTVHHLWQFADLEERKIRREQSWGIEGWGDTVHKTVPLIQTMKSKILIPMEWSPVG</sequence>
<feature type="region of interest" description="Disordered" evidence="2">
    <location>
        <begin position="20"/>
        <end position="46"/>
    </location>
</feature>
<dbReference type="FunFam" id="3.30.70.100:FF:000004">
    <property type="entry name" value="NIPSNAP family protein"/>
    <property type="match status" value="1"/>
</dbReference>